<dbReference type="InterPro" id="IPR019337">
    <property type="entry name" value="Telomere_length_regulation_dom"/>
</dbReference>
<dbReference type="InterPro" id="IPR051970">
    <property type="entry name" value="TEL2_Regulation"/>
</dbReference>
<dbReference type="GO" id="GO:0042162">
    <property type="term" value="F:telomeric DNA binding"/>
    <property type="evidence" value="ECO:0007669"/>
    <property type="project" value="TreeGrafter"/>
</dbReference>
<proteinExistence type="inferred from homology"/>
<dbReference type="PANTHER" id="PTHR15830:SF10">
    <property type="entry name" value="TELOMERE LENGTH REGULATION PROTEIN TEL2 HOMOLOG"/>
    <property type="match status" value="1"/>
</dbReference>
<name>A0A7I8KUQ5_SPIIN</name>
<dbReference type="Gene3D" id="1.25.40.720">
    <property type="entry name" value="Telomere length regulation protein 2, C-terminal domain"/>
    <property type="match status" value="1"/>
</dbReference>
<dbReference type="GO" id="GO:0005829">
    <property type="term" value="C:cytosol"/>
    <property type="evidence" value="ECO:0007669"/>
    <property type="project" value="TreeGrafter"/>
</dbReference>
<reference evidence="7" key="1">
    <citation type="submission" date="2020-02" db="EMBL/GenBank/DDBJ databases">
        <authorList>
            <person name="Scholz U."/>
            <person name="Mascher M."/>
            <person name="Fiebig A."/>
        </authorList>
    </citation>
    <scope>NUCLEOTIDE SEQUENCE</scope>
</reference>
<feature type="domain" description="TELO2 ARM repeat" evidence="6">
    <location>
        <begin position="285"/>
        <end position="525"/>
    </location>
</feature>
<feature type="domain" description="Telomere length regulation protein conserved" evidence="5">
    <location>
        <begin position="639"/>
        <end position="750"/>
    </location>
</feature>
<evidence type="ECO:0000313" key="8">
    <source>
        <dbReference type="Proteomes" id="UP000663760"/>
    </source>
</evidence>
<dbReference type="InterPro" id="IPR057348">
    <property type="entry name" value="TELO2_ARM"/>
</dbReference>
<keyword evidence="3" id="KW-0963">Cytoplasm</keyword>
<evidence type="ECO:0000256" key="3">
    <source>
        <dbReference type="ARBA" id="ARBA00022490"/>
    </source>
</evidence>
<dbReference type="Proteomes" id="UP000663760">
    <property type="component" value="Chromosome 8"/>
</dbReference>
<evidence type="ECO:0000259" key="6">
    <source>
        <dbReference type="Pfam" id="PF25320"/>
    </source>
</evidence>
<evidence type="ECO:0000313" key="7">
    <source>
        <dbReference type="EMBL" id="CAA7400715.1"/>
    </source>
</evidence>
<sequence>MEGDGEEGGRVRSKRRGEELEALLLSEVEQVSSALDAARRVDDVICALHSLALSLFPVDSAIVEGCLDEHHRNQIICAQVPDEVERDERYHAFYQGVSFPTMARILLYNIASNWLSCFPLSAREQIYDSFFLKGPACESVEALICSFSASRSVEDVNLDVVCSNIERILVLSLLKNGVYSIALEFGDSCGNEEYVYGFLKQNRSTSISRMSQLLASVPDKARPRAPDTLSAHLFFKHIALQLLSAAYEKALQIHDKRYSLDEASVNGTFAFIGETFARICRRGSADVLVLIVTPMMLDHVRSCFSSCCDSSASDLIESRPESVFWFLLMEEIKDSYAVERLSEMLLHRLATQNIKDEEAYWILWMLFHRTYKNNVATRAMFSEKFLLWKVFPIRCLKWVLQFSVLECNPSVGTERMGQNSERFLEIVQCMIGLWSKREFVQSTSMEQQAYLTAAVGLSLERMSKEELESTKNVLHSILEGVSCRLESPDNLVRKMASAIALVFSRIIDPKQPLYLDDSFGDVIDWEFGQKALSSVSLIETPSGRESMKSSESNSGVSQKRHKGRNNNLERDDFRIPESRLLDPDEIIDPVVLYDESFQVQRGCVDDDSLSGTSEGSSDSSLKPYDLTDDYTDLERKFSQLGDIITALRKPDDLDGVERALDAAETLVRASPDELPHSAGDLVSSLVRLRCSDLSVEGEEESAEERRQKALVALLVMCPFESLAVLNKLIYSPNVDLSQRILVTDVMTIAAQELADVKTLRSKTWRAELISPISERQPWFLPGSGGPPGAGPWKEASQTGPYWSWSHNYERELPAKPGHRKGTSRRWSLKTATSQDHGEEVSRNRFPLYAATFMLPAMEGFDKKRQGVDLLGQDFIVLGKLIYMLGTCMRCMARHPEALALAPALLDFLRSREISYHLEAYVRRSVLYAASCVLVALHPSYVASALIEGNQEVSSGLEWVRMWALQTAESDSDSECYSMAMKCLQLHAEMTLQASRALESAACFASRAGTAQLKTNEIVLPFPSRSF</sequence>
<dbReference type="GO" id="GO:0051083">
    <property type="term" value="P:'de novo' cotranslational protein folding"/>
    <property type="evidence" value="ECO:0007669"/>
    <property type="project" value="TreeGrafter"/>
</dbReference>
<evidence type="ECO:0000256" key="1">
    <source>
        <dbReference type="ARBA" id="ARBA00004496"/>
    </source>
</evidence>
<feature type="region of interest" description="Disordered" evidence="4">
    <location>
        <begin position="813"/>
        <end position="839"/>
    </location>
</feature>
<dbReference type="GO" id="GO:0051879">
    <property type="term" value="F:Hsp90 protein binding"/>
    <property type="evidence" value="ECO:0007669"/>
    <property type="project" value="TreeGrafter"/>
</dbReference>
<evidence type="ECO:0000259" key="5">
    <source>
        <dbReference type="Pfam" id="PF10193"/>
    </source>
</evidence>
<dbReference type="EMBL" id="LR746271">
    <property type="protein sequence ID" value="CAA7400715.1"/>
    <property type="molecule type" value="Genomic_DNA"/>
</dbReference>
<dbReference type="PANTHER" id="PTHR15830">
    <property type="entry name" value="TELOMERE LENGTH REGULATION PROTEIN TEL2 FAMILY MEMBER"/>
    <property type="match status" value="1"/>
</dbReference>
<feature type="compositionally biased region" description="Low complexity" evidence="4">
    <location>
        <begin position="609"/>
        <end position="621"/>
    </location>
</feature>
<evidence type="ECO:0000256" key="4">
    <source>
        <dbReference type="SAM" id="MobiDB-lite"/>
    </source>
</evidence>
<gene>
    <name evidence="7" type="ORF">SI8410_08011393</name>
</gene>
<dbReference type="InterPro" id="IPR038528">
    <property type="entry name" value="TEL2_C_sf"/>
</dbReference>
<feature type="compositionally biased region" description="Basic residues" evidence="4">
    <location>
        <begin position="816"/>
        <end position="827"/>
    </location>
</feature>
<organism evidence="7 8">
    <name type="scientific">Spirodela intermedia</name>
    <name type="common">Intermediate duckweed</name>
    <dbReference type="NCBI Taxonomy" id="51605"/>
    <lineage>
        <taxon>Eukaryota</taxon>
        <taxon>Viridiplantae</taxon>
        <taxon>Streptophyta</taxon>
        <taxon>Embryophyta</taxon>
        <taxon>Tracheophyta</taxon>
        <taxon>Spermatophyta</taxon>
        <taxon>Magnoliopsida</taxon>
        <taxon>Liliopsida</taxon>
        <taxon>Araceae</taxon>
        <taxon>Lemnoideae</taxon>
        <taxon>Spirodela</taxon>
    </lineage>
</organism>
<feature type="region of interest" description="Disordered" evidence="4">
    <location>
        <begin position="540"/>
        <end position="571"/>
    </location>
</feature>
<evidence type="ECO:0000256" key="2">
    <source>
        <dbReference type="ARBA" id="ARBA00006133"/>
    </source>
</evidence>
<dbReference type="AlphaFoldDB" id="A0A7I8KUQ5"/>
<comment type="subcellular location">
    <subcellularLocation>
        <location evidence="1">Cytoplasm</location>
    </subcellularLocation>
</comment>
<dbReference type="OrthoDB" id="10258062at2759"/>
<comment type="similarity">
    <text evidence="2">Belongs to the TEL2 family.</text>
</comment>
<accession>A0A7I8KUQ5</accession>
<keyword evidence="8" id="KW-1185">Reference proteome</keyword>
<feature type="region of interest" description="Disordered" evidence="4">
    <location>
        <begin position="604"/>
        <end position="623"/>
    </location>
</feature>
<dbReference type="Pfam" id="PF25320">
    <property type="entry name" value="TELO2_ARM"/>
    <property type="match status" value="1"/>
</dbReference>
<protein>
    <submittedName>
        <fullName evidence="7">Uncharacterized protein</fullName>
    </submittedName>
</protein>
<dbReference type="Pfam" id="PF10193">
    <property type="entry name" value="Telomere_reg-2"/>
    <property type="match status" value="1"/>
</dbReference>